<protein>
    <submittedName>
        <fullName evidence="2">Uncharacterized protein</fullName>
    </submittedName>
</protein>
<dbReference type="Gramene" id="LPERR06G08930.1">
    <property type="protein sequence ID" value="LPERR06G08930.1"/>
    <property type="gene ID" value="LPERR06G08930"/>
</dbReference>
<organism evidence="2 3">
    <name type="scientific">Leersia perrieri</name>
    <dbReference type="NCBI Taxonomy" id="77586"/>
    <lineage>
        <taxon>Eukaryota</taxon>
        <taxon>Viridiplantae</taxon>
        <taxon>Streptophyta</taxon>
        <taxon>Embryophyta</taxon>
        <taxon>Tracheophyta</taxon>
        <taxon>Spermatophyta</taxon>
        <taxon>Magnoliopsida</taxon>
        <taxon>Liliopsida</taxon>
        <taxon>Poales</taxon>
        <taxon>Poaceae</taxon>
        <taxon>BOP clade</taxon>
        <taxon>Oryzoideae</taxon>
        <taxon>Oryzeae</taxon>
        <taxon>Oryzinae</taxon>
        <taxon>Leersia</taxon>
    </lineage>
</organism>
<dbReference type="Proteomes" id="UP000032180">
    <property type="component" value="Chromosome 6"/>
</dbReference>
<evidence type="ECO:0000313" key="3">
    <source>
        <dbReference type="Proteomes" id="UP000032180"/>
    </source>
</evidence>
<keyword evidence="3" id="KW-1185">Reference proteome</keyword>
<dbReference type="AlphaFoldDB" id="A0A0D9WP20"/>
<feature type="region of interest" description="Disordered" evidence="1">
    <location>
        <begin position="1"/>
        <end position="58"/>
    </location>
</feature>
<evidence type="ECO:0000256" key="1">
    <source>
        <dbReference type="SAM" id="MobiDB-lite"/>
    </source>
</evidence>
<name>A0A0D9WP20_9ORYZ</name>
<dbReference type="EnsemblPlants" id="LPERR06G08930.1">
    <property type="protein sequence ID" value="LPERR06G08930.1"/>
    <property type="gene ID" value="LPERR06G08930"/>
</dbReference>
<accession>A0A0D9WP20</accession>
<proteinExistence type="predicted"/>
<feature type="compositionally biased region" description="Polar residues" evidence="1">
    <location>
        <begin position="23"/>
        <end position="34"/>
    </location>
</feature>
<reference evidence="2 3" key="1">
    <citation type="submission" date="2012-08" db="EMBL/GenBank/DDBJ databases">
        <title>Oryza genome evolution.</title>
        <authorList>
            <person name="Wing R.A."/>
        </authorList>
    </citation>
    <scope>NUCLEOTIDE SEQUENCE</scope>
</reference>
<dbReference type="HOGENOM" id="CLU_167825_0_0_1"/>
<evidence type="ECO:0000313" key="2">
    <source>
        <dbReference type="EnsemblPlants" id="LPERR06G08930.1"/>
    </source>
</evidence>
<sequence length="118" mass="12629">MDPLSPSLARPTRPSCGDKVSPQEKQSLDLSSPEGQEHSPYSAAAVSASDRDHVTTSPWIPGRIAVALPFSAPPRRPIRMDLRWSLCPCCNTLAVVVDITMPTNIGEADPKAITSNPP</sequence>
<reference evidence="3" key="2">
    <citation type="submission" date="2013-12" db="EMBL/GenBank/DDBJ databases">
        <authorList>
            <person name="Yu Y."/>
            <person name="Lee S."/>
            <person name="de Baynast K."/>
            <person name="Wissotski M."/>
            <person name="Liu L."/>
            <person name="Talag J."/>
            <person name="Goicoechea J."/>
            <person name="Angelova A."/>
            <person name="Jetty R."/>
            <person name="Kudrna D."/>
            <person name="Golser W."/>
            <person name="Rivera L."/>
            <person name="Zhang J."/>
            <person name="Wing R."/>
        </authorList>
    </citation>
    <scope>NUCLEOTIDE SEQUENCE</scope>
</reference>
<reference evidence="2" key="3">
    <citation type="submission" date="2015-04" db="UniProtKB">
        <authorList>
            <consortium name="EnsemblPlants"/>
        </authorList>
    </citation>
    <scope>IDENTIFICATION</scope>
</reference>